<keyword evidence="1" id="KW-0812">Transmembrane</keyword>
<feature type="non-terminal residue" evidence="2">
    <location>
        <position position="1"/>
    </location>
</feature>
<keyword evidence="1" id="KW-1133">Transmembrane helix</keyword>
<feature type="non-terminal residue" evidence="2">
    <location>
        <position position="56"/>
    </location>
</feature>
<feature type="transmembrane region" description="Helical" evidence="1">
    <location>
        <begin position="31"/>
        <end position="51"/>
    </location>
</feature>
<organism evidence="2">
    <name type="scientific">marine sediment metagenome</name>
    <dbReference type="NCBI Taxonomy" id="412755"/>
    <lineage>
        <taxon>unclassified sequences</taxon>
        <taxon>metagenomes</taxon>
        <taxon>ecological metagenomes</taxon>
    </lineage>
</organism>
<dbReference type="Gene3D" id="1.20.1280.290">
    <property type="match status" value="1"/>
</dbReference>
<feature type="transmembrane region" description="Helical" evidence="1">
    <location>
        <begin position="7"/>
        <end position="25"/>
    </location>
</feature>
<evidence type="ECO:0000313" key="2">
    <source>
        <dbReference type="EMBL" id="GAH90780.1"/>
    </source>
</evidence>
<protein>
    <submittedName>
        <fullName evidence="2">Uncharacterized protein</fullName>
    </submittedName>
</protein>
<evidence type="ECO:0000256" key="1">
    <source>
        <dbReference type="SAM" id="Phobius"/>
    </source>
</evidence>
<proteinExistence type="predicted"/>
<name>X1KAX1_9ZZZZ</name>
<gene>
    <name evidence="2" type="ORF">S03H2_72516</name>
</gene>
<dbReference type="EMBL" id="BARU01049082">
    <property type="protein sequence ID" value="GAH90780.1"/>
    <property type="molecule type" value="Genomic_DNA"/>
</dbReference>
<keyword evidence="1" id="KW-0472">Membrane</keyword>
<dbReference type="AlphaFoldDB" id="X1KAX1"/>
<sequence>LRSAREISLLFNILLLVGLSFWIAYGLSFGLAPIVFWNAISIVLAAGLLFAKLKYG</sequence>
<comment type="caution">
    <text evidence="2">The sequence shown here is derived from an EMBL/GenBank/DDBJ whole genome shotgun (WGS) entry which is preliminary data.</text>
</comment>
<reference evidence="2" key="1">
    <citation type="journal article" date="2014" name="Front. Microbiol.">
        <title>High frequency of phylogenetically diverse reductive dehalogenase-homologous genes in deep subseafloor sedimentary metagenomes.</title>
        <authorList>
            <person name="Kawai M."/>
            <person name="Futagami T."/>
            <person name="Toyoda A."/>
            <person name="Takaki Y."/>
            <person name="Nishi S."/>
            <person name="Hori S."/>
            <person name="Arai W."/>
            <person name="Tsubouchi T."/>
            <person name="Morono Y."/>
            <person name="Uchiyama I."/>
            <person name="Ito T."/>
            <person name="Fujiyama A."/>
            <person name="Inagaki F."/>
            <person name="Takami H."/>
        </authorList>
    </citation>
    <scope>NUCLEOTIDE SEQUENCE</scope>
    <source>
        <strain evidence="2">Expedition CK06-06</strain>
    </source>
</reference>
<accession>X1KAX1</accession>